<organism evidence="9 10">
    <name type="scientific">Ornithobacterium rhinotracheale</name>
    <dbReference type="NCBI Taxonomy" id="28251"/>
    <lineage>
        <taxon>Bacteria</taxon>
        <taxon>Pseudomonadati</taxon>
        <taxon>Bacteroidota</taxon>
        <taxon>Flavobacteriia</taxon>
        <taxon>Flavobacteriales</taxon>
        <taxon>Weeksellaceae</taxon>
        <taxon>Ornithobacterium</taxon>
    </lineage>
</organism>
<keyword evidence="5" id="KW-0820">tRNA-binding</keyword>
<comment type="subunit">
    <text evidence="5">Part of the 50S ribosomal subunit; part of the 5S rRNA/L5/L18/L25 subcomplex. Contacts the 5S rRNA and the P site tRNA. Forms a bridge to the 30S subunit in the 70S ribosome.</text>
</comment>
<name>A0A3R5Y4F1_ORNRH</name>
<keyword evidence="3 5" id="KW-0687">Ribonucleoprotein</keyword>
<dbReference type="GO" id="GO:0005840">
    <property type="term" value="C:ribosome"/>
    <property type="evidence" value="ECO:0007669"/>
    <property type="project" value="UniProtKB-KW"/>
</dbReference>
<evidence type="ECO:0000256" key="6">
    <source>
        <dbReference type="RuleBase" id="RU003930"/>
    </source>
</evidence>
<keyword evidence="2 5" id="KW-0689">Ribosomal protein</keyword>
<dbReference type="Pfam" id="PF00281">
    <property type="entry name" value="Ribosomal_L5"/>
    <property type="match status" value="1"/>
</dbReference>
<sequence length="187" mass="21068">MSTEKYIPRPAKLYKDKIVAAMKEEFGYSSVMQVPRLVKIVVSQGLGDAVSDKKVIEYSIEEISNITGQKAVATLSKKDVASFKLRRDMPIGVKVTLRDEKMYEFLDRLITTALPRVRDFNGINPNGFDGRGNYNLGITEQIIFPEINIDKVKKIQGMDITFVTTANTDKEAKALLEKFGLPFKKNN</sequence>
<dbReference type="GO" id="GO:1990904">
    <property type="term" value="C:ribonucleoprotein complex"/>
    <property type="evidence" value="ECO:0007669"/>
    <property type="project" value="UniProtKB-KW"/>
</dbReference>
<evidence type="ECO:0000259" key="8">
    <source>
        <dbReference type="Pfam" id="PF00673"/>
    </source>
</evidence>
<dbReference type="GO" id="GO:0003735">
    <property type="term" value="F:structural constituent of ribosome"/>
    <property type="evidence" value="ECO:0007669"/>
    <property type="project" value="InterPro"/>
</dbReference>
<dbReference type="PIRSF" id="PIRSF002161">
    <property type="entry name" value="Ribosomal_L5"/>
    <property type="match status" value="1"/>
</dbReference>
<dbReference type="RefSeq" id="WP_128501888.1">
    <property type="nucleotide sequence ID" value="NZ_CP035107.1"/>
</dbReference>
<evidence type="ECO:0000256" key="5">
    <source>
        <dbReference type="HAMAP-Rule" id="MF_01333"/>
    </source>
</evidence>
<dbReference type="HAMAP" id="MF_01333_B">
    <property type="entry name" value="Ribosomal_uL5_B"/>
    <property type="match status" value="1"/>
</dbReference>
<dbReference type="Proteomes" id="UP000287701">
    <property type="component" value="Chromosome"/>
</dbReference>
<dbReference type="NCBIfam" id="NF000585">
    <property type="entry name" value="PRK00010.1"/>
    <property type="match status" value="1"/>
</dbReference>
<dbReference type="OrthoDB" id="9806626at2"/>
<evidence type="ECO:0000256" key="4">
    <source>
        <dbReference type="ARBA" id="ARBA00035245"/>
    </source>
</evidence>
<evidence type="ECO:0000256" key="2">
    <source>
        <dbReference type="ARBA" id="ARBA00022980"/>
    </source>
</evidence>
<protein>
    <recommendedName>
        <fullName evidence="4 5">Large ribosomal subunit protein uL5</fullName>
    </recommendedName>
</protein>
<dbReference type="InterPro" id="IPR022803">
    <property type="entry name" value="Ribosomal_uL5_dom_sf"/>
</dbReference>
<keyword evidence="5" id="KW-0699">rRNA-binding</keyword>
<evidence type="ECO:0000313" key="9">
    <source>
        <dbReference type="EMBL" id="QAR31461.1"/>
    </source>
</evidence>
<feature type="domain" description="Large ribosomal subunit protein uL5 N-terminal" evidence="7">
    <location>
        <begin position="30"/>
        <end position="86"/>
    </location>
</feature>
<dbReference type="InterPro" id="IPR031310">
    <property type="entry name" value="Ribosomal_uL5_N"/>
</dbReference>
<feature type="domain" description="Large ribosomal subunit protein uL5 C-terminal" evidence="8">
    <location>
        <begin position="90"/>
        <end position="183"/>
    </location>
</feature>
<dbReference type="AlphaFoldDB" id="A0A3R5Y4F1"/>
<dbReference type="SUPFAM" id="SSF55282">
    <property type="entry name" value="RL5-like"/>
    <property type="match status" value="1"/>
</dbReference>
<gene>
    <name evidence="5" type="primary">rplE</name>
    <name evidence="9" type="ORF">EQP59_08975</name>
</gene>
<reference evidence="9 10" key="1">
    <citation type="submission" date="2019-01" db="EMBL/GenBank/DDBJ databases">
        <title>Whole Genome of Ornithobacterium rhinotracheale FARPER-174b.</title>
        <authorList>
            <person name="Tataje-Lavanda L.A."/>
            <person name="Montalvan A."/>
            <person name="Montesinos R."/>
            <person name="Zimic M."/>
            <person name="Fernandez-Sanchez M."/>
            <person name="Fernandez-Diaz M."/>
        </authorList>
    </citation>
    <scope>NUCLEOTIDE SEQUENCE [LARGE SCALE GENOMIC DNA]</scope>
    <source>
        <strain evidence="9 10">FARPER-174b</strain>
    </source>
</reference>
<evidence type="ECO:0000256" key="3">
    <source>
        <dbReference type="ARBA" id="ARBA00023274"/>
    </source>
</evidence>
<dbReference type="Gene3D" id="3.30.1440.10">
    <property type="match status" value="1"/>
</dbReference>
<dbReference type="InterPro" id="IPR002132">
    <property type="entry name" value="Ribosomal_uL5"/>
</dbReference>
<evidence type="ECO:0000313" key="10">
    <source>
        <dbReference type="Proteomes" id="UP000287701"/>
    </source>
</evidence>
<dbReference type="GO" id="GO:0019843">
    <property type="term" value="F:rRNA binding"/>
    <property type="evidence" value="ECO:0007669"/>
    <property type="project" value="UniProtKB-UniRule"/>
</dbReference>
<dbReference type="PANTHER" id="PTHR11994">
    <property type="entry name" value="60S RIBOSOMAL PROTEIN L11-RELATED"/>
    <property type="match status" value="1"/>
</dbReference>
<dbReference type="GO" id="GO:0006412">
    <property type="term" value="P:translation"/>
    <property type="evidence" value="ECO:0007669"/>
    <property type="project" value="UniProtKB-UniRule"/>
</dbReference>
<keyword evidence="5" id="KW-0694">RNA-binding</keyword>
<dbReference type="InterPro" id="IPR020930">
    <property type="entry name" value="Ribosomal_uL5_bac-type"/>
</dbReference>
<dbReference type="EMBL" id="CP035107">
    <property type="protein sequence ID" value="QAR31461.1"/>
    <property type="molecule type" value="Genomic_DNA"/>
</dbReference>
<dbReference type="InterPro" id="IPR031309">
    <property type="entry name" value="Ribosomal_uL5_C"/>
</dbReference>
<proteinExistence type="inferred from homology"/>
<evidence type="ECO:0000259" key="7">
    <source>
        <dbReference type="Pfam" id="PF00281"/>
    </source>
</evidence>
<dbReference type="GO" id="GO:0000049">
    <property type="term" value="F:tRNA binding"/>
    <property type="evidence" value="ECO:0007669"/>
    <property type="project" value="UniProtKB-UniRule"/>
</dbReference>
<comment type="similarity">
    <text evidence="1 5 6">Belongs to the universal ribosomal protein uL5 family.</text>
</comment>
<evidence type="ECO:0000256" key="1">
    <source>
        <dbReference type="ARBA" id="ARBA00008553"/>
    </source>
</evidence>
<dbReference type="FunFam" id="3.30.1440.10:FF:000001">
    <property type="entry name" value="50S ribosomal protein L5"/>
    <property type="match status" value="1"/>
</dbReference>
<comment type="function">
    <text evidence="5">This is 1 of the proteins that bind and probably mediate the attachment of the 5S RNA into the large ribosomal subunit, where it forms part of the central protuberance. In the 70S ribosome it contacts protein S13 of the 30S subunit (bridge B1b), connecting the 2 subunits; this bridge is implicated in subunit movement. Contacts the P site tRNA; the 5S rRNA and some of its associated proteins might help stabilize positioning of ribosome-bound tRNAs.</text>
</comment>
<accession>A0A3R5Y4F1</accession>
<dbReference type="Pfam" id="PF00673">
    <property type="entry name" value="Ribosomal_L5_C"/>
    <property type="match status" value="1"/>
</dbReference>